<dbReference type="Pfam" id="PF05402">
    <property type="entry name" value="PqqD"/>
    <property type="match status" value="1"/>
</dbReference>
<dbReference type="AlphaFoldDB" id="A0A383ADL3"/>
<dbReference type="Gene3D" id="1.10.10.1150">
    <property type="entry name" value="Coenzyme PQQ synthesis protein D (PqqD)"/>
    <property type="match status" value="1"/>
</dbReference>
<dbReference type="InterPro" id="IPR041881">
    <property type="entry name" value="PqqD_sf"/>
</dbReference>
<organism evidence="1">
    <name type="scientific">marine metagenome</name>
    <dbReference type="NCBI Taxonomy" id="408172"/>
    <lineage>
        <taxon>unclassified sequences</taxon>
        <taxon>metagenomes</taxon>
        <taxon>ecological metagenomes</taxon>
    </lineage>
</organism>
<accession>A0A383ADL3</accession>
<feature type="non-terminal residue" evidence="1">
    <location>
        <position position="89"/>
    </location>
</feature>
<proteinExistence type="predicted"/>
<reference evidence="1" key="1">
    <citation type="submission" date="2018-05" db="EMBL/GenBank/DDBJ databases">
        <authorList>
            <person name="Lanie J.A."/>
            <person name="Ng W.-L."/>
            <person name="Kazmierczak K.M."/>
            <person name="Andrzejewski T.M."/>
            <person name="Davidsen T.M."/>
            <person name="Wayne K.J."/>
            <person name="Tettelin H."/>
            <person name="Glass J.I."/>
            <person name="Rusch D."/>
            <person name="Podicherti R."/>
            <person name="Tsui H.-C.T."/>
            <person name="Winkler M.E."/>
        </authorList>
    </citation>
    <scope>NUCLEOTIDE SEQUENCE</scope>
</reference>
<evidence type="ECO:0008006" key="2">
    <source>
        <dbReference type="Google" id="ProtNLM"/>
    </source>
</evidence>
<name>A0A383ADL3_9ZZZZ</name>
<dbReference type="InterPro" id="IPR008792">
    <property type="entry name" value="PQQD"/>
</dbReference>
<gene>
    <name evidence="1" type="ORF">METZ01_LOCUS458555</name>
</gene>
<protein>
    <recommendedName>
        <fullName evidence="2">PqqD family protein</fullName>
    </recommendedName>
</protein>
<evidence type="ECO:0000313" key="1">
    <source>
        <dbReference type="EMBL" id="SVE05701.1"/>
    </source>
</evidence>
<sequence>MMVKPCRKLESEERKDGRYVVLRPKFGGGRVGRWLATLVHDPHYRIQLDDVGTFVWKACDGQTPLVSIVDGMRRRFGSNVEPADKRLLA</sequence>
<dbReference type="EMBL" id="UINC01191189">
    <property type="protein sequence ID" value="SVE05701.1"/>
    <property type="molecule type" value="Genomic_DNA"/>
</dbReference>